<keyword evidence="4" id="KW-0539">Nucleus</keyword>
<evidence type="ECO:0000256" key="5">
    <source>
        <dbReference type="SAM" id="MobiDB-lite"/>
    </source>
</evidence>
<dbReference type="GO" id="GO:0006261">
    <property type="term" value="P:DNA-templated DNA replication"/>
    <property type="evidence" value="ECO:0007669"/>
    <property type="project" value="TreeGrafter"/>
</dbReference>
<evidence type="ECO:0000313" key="7">
    <source>
        <dbReference type="Proteomes" id="UP000694569"/>
    </source>
</evidence>
<evidence type="ECO:0000256" key="2">
    <source>
        <dbReference type="ARBA" id="ARBA00007925"/>
    </source>
</evidence>
<dbReference type="PANTHER" id="PTHR13489">
    <property type="entry name" value="MINI-CHROMOSOME MAINTENANCE COMPLEX-BINDING PROTEIN"/>
    <property type="match status" value="1"/>
</dbReference>
<organism evidence="6 7">
    <name type="scientific">Leptobrachium leishanense</name>
    <name type="common">Leishan spiny toad</name>
    <dbReference type="NCBI Taxonomy" id="445787"/>
    <lineage>
        <taxon>Eukaryota</taxon>
        <taxon>Metazoa</taxon>
        <taxon>Chordata</taxon>
        <taxon>Craniata</taxon>
        <taxon>Vertebrata</taxon>
        <taxon>Euteleostomi</taxon>
        <taxon>Amphibia</taxon>
        <taxon>Batrachia</taxon>
        <taxon>Anura</taxon>
        <taxon>Pelobatoidea</taxon>
        <taxon>Megophryidae</taxon>
        <taxon>Leptobrachium</taxon>
    </lineage>
</organism>
<dbReference type="GO" id="GO:0005634">
    <property type="term" value="C:nucleus"/>
    <property type="evidence" value="ECO:0007669"/>
    <property type="project" value="UniProtKB-SubCell"/>
</dbReference>
<gene>
    <name evidence="6" type="primary">MCMBP</name>
</gene>
<keyword evidence="7" id="KW-1185">Reference proteome</keyword>
<dbReference type="GO" id="GO:0003682">
    <property type="term" value="F:chromatin binding"/>
    <property type="evidence" value="ECO:0007669"/>
    <property type="project" value="TreeGrafter"/>
</dbReference>
<dbReference type="Ensembl" id="ENSLLET00000050901.1">
    <property type="protein sequence ID" value="ENSLLEP00000048989.1"/>
    <property type="gene ID" value="ENSLLEG00000030829.1"/>
</dbReference>
<dbReference type="InterPro" id="IPR019140">
    <property type="entry name" value="MCM_complex-bd"/>
</dbReference>
<proteinExistence type="inferred from homology"/>
<dbReference type="Pfam" id="PF09739">
    <property type="entry name" value="MCM_bind"/>
    <property type="match status" value="1"/>
</dbReference>
<feature type="compositionally biased region" description="Polar residues" evidence="5">
    <location>
        <begin position="186"/>
        <end position="196"/>
    </location>
</feature>
<dbReference type="GeneTree" id="ENSGT00390000017265"/>
<comment type="subcellular location">
    <subcellularLocation>
        <location evidence="1">Nucleus</location>
    </subcellularLocation>
</comment>
<dbReference type="OrthoDB" id="329666at2759"/>
<sequence>MSQSWPVPACLCRSPASTSHSPCLSPQVPSLNTVPLHHLKPDGLVRFRCMVQDMFDPEFYMGVFETVDPRTNTRTLHFGKYRDVADCAQPQEVDVDSNRSITAERQTFYCVPIPGESLWVKETYSSQNQAHTNSTPTSITPSRPKRSFEEMGHHEEVHTVLNILTDLLEEQEPNQETKKHGPEPPSAQQTPMSCTGTAPIDLNFPLPGEKGPACLVKVYENWDRFKVNDVIEVFGVLCADPHLSAASDDGDSASVVMDPLDGMDTAEERRVHSPPTSLVPRIHAIVIRRLDHNNPLMPPGLQETTEGRLFVSSFVSEVSLIRAELRDFLTHTLLGDSLAAEYLLLHLISTVYARRDVLALGKFTLNLSGCPRSATFTEFLYRVLQQLVPMSYYLSMTIENMNLLRFIPRKDYTANRLVSGILQLPVNTSILVDETVLEQGQLDTAGVRNVTALGNVITWQKVDYDFSFHQMEFPCNINVLVTSEGRALLPSDCQIPLRPQTAPSSMERYVEALLASALPSLLNKFRVYLSALRFLEYSITDEVTKAVEDDFVEIRRMDPHSMSADDLHRLLVVARLVSLSAGQTTLSQERWLHAKQLEEQRKGRLQEHTYVNGNEP</sequence>
<dbReference type="Proteomes" id="UP000694569">
    <property type="component" value="Unplaced"/>
</dbReference>
<comment type="similarity">
    <text evidence="2">Belongs to the MCMBP family.</text>
</comment>
<accession>A0A8C5RA43</accession>
<reference evidence="6" key="2">
    <citation type="submission" date="2025-09" db="UniProtKB">
        <authorList>
            <consortium name="Ensembl"/>
        </authorList>
    </citation>
    <scope>IDENTIFICATION</scope>
</reference>
<evidence type="ECO:0000256" key="1">
    <source>
        <dbReference type="ARBA" id="ARBA00004123"/>
    </source>
</evidence>
<feature type="compositionally biased region" description="Polar residues" evidence="5">
    <location>
        <begin position="127"/>
        <end position="141"/>
    </location>
</feature>
<evidence type="ECO:0000313" key="6">
    <source>
        <dbReference type="Ensembl" id="ENSLLEP00000048989.1"/>
    </source>
</evidence>
<feature type="region of interest" description="Disordered" evidence="5">
    <location>
        <begin position="127"/>
        <end position="146"/>
    </location>
</feature>
<evidence type="ECO:0000256" key="3">
    <source>
        <dbReference type="ARBA" id="ARBA00015405"/>
    </source>
</evidence>
<protein>
    <recommendedName>
        <fullName evidence="3">Mini-chromosome maintenance complex-binding protein</fullName>
    </recommendedName>
</protein>
<name>A0A8C5RA43_9ANUR</name>
<dbReference type="AlphaFoldDB" id="A0A8C5RA43"/>
<reference evidence="6" key="1">
    <citation type="submission" date="2025-08" db="UniProtKB">
        <authorList>
            <consortium name="Ensembl"/>
        </authorList>
    </citation>
    <scope>IDENTIFICATION</scope>
</reference>
<feature type="region of interest" description="Disordered" evidence="5">
    <location>
        <begin position="172"/>
        <end position="199"/>
    </location>
</feature>
<evidence type="ECO:0000256" key="4">
    <source>
        <dbReference type="ARBA" id="ARBA00023242"/>
    </source>
</evidence>
<dbReference type="PANTHER" id="PTHR13489:SF0">
    <property type="entry name" value="MINI-CHROMOSOME MAINTENANCE COMPLEX-BINDING PROTEIN"/>
    <property type="match status" value="1"/>
</dbReference>